<accession>A0ABX0TQN1</accession>
<dbReference type="Proteomes" id="UP000727456">
    <property type="component" value="Unassembled WGS sequence"/>
</dbReference>
<protein>
    <recommendedName>
        <fullName evidence="3">Lipoprotein</fullName>
    </recommendedName>
</protein>
<gene>
    <name evidence="1" type="ORF">FHS31_000036</name>
</gene>
<name>A0ABX0TQN1_9SPHN</name>
<evidence type="ECO:0008006" key="3">
    <source>
        <dbReference type="Google" id="ProtNLM"/>
    </source>
</evidence>
<evidence type="ECO:0000313" key="2">
    <source>
        <dbReference type="Proteomes" id="UP000727456"/>
    </source>
</evidence>
<dbReference type="RefSeq" id="WP_167070923.1">
    <property type="nucleotide sequence ID" value="NZ_JAAOZC010000001.1"/>
</dbReference>
<organism evidence="1 2">
    <name type="scientific">Sphingomonas vulcanisoli</name>
    <dbReference type="NCBI Taxonomy" id="1658060"/>
    <lineage>
        <taxon>Bacteria</taxon>
        <taxon>Pseudomonadati</taxon>
        <taxon>Pseudomonadota</taxon>
        <taxon>Alphaproteobacteria</taxon>
        <taxon>Sphingomonadales</taxon>
        <taxon>Sphingomonadaceae</taxon>
        <taxon>Sphingomonas</taxon>
    </lineage>
</organism>
<keyword evidence="2" id="KW-1185">Reference proteome</keyword>
<comment type="caution">
    <text evidence="1">The sequence shown here is derived from an EMBL/GenBank/DDBJ whole genome shotgun (WGS) entry which is preliminary data.</text>
</comment>
<reference evidence="1 2" key="1">
    <citation type="submission" date="2020-03" db="EMBL/GenBank/DDBJ databases">
        <title>Genomic Encyclopedia of Type Strains, Phase III (KMG-III): the genomes of soil and plant-associated and newly described type strains.</title>
        <authorList>
            <person name="Whitman W."/>
        </authorList>
    </citation>
    <scope>NUCLEOTIDE SEQUENCE [LARGE SCALE GENOMIC DNA]</scope>
    <source>
        <strain evidence="1 2">CECT 8804</strain>
    </source>
</reference>
<dbReference type="EMBL" id="JAAOZC010000001">
    <property type="protein sequence ID" value="NIJ06454.1"/>
    <property type="molecule type" value="Genomic_DNA"/>
</dbReference>
<proteinExistence type="predicted"/>
<sequence length="177" mass="19129">MIRTVLIGLSVPIALAGCATDRATRAKVAASLQCPLPAAFPAADSAEQAKRLAQALVSHEKLRVFSNSPLPKADAVVLVFFGRAHHETQLLSYVATRDPAGWWRLNKAGQFQSEFDSGPSAYPNEISNFSPEKAAAIDALIADPCLDDEPSSSTRAQFLRSARGQRNWQLSRHSVCV</sequence>
<evidence type="ECO:0000313" key="1">
    <source>
        <dbReference type="EMBL" id="NIJ06454.1"/>
    </source>
</evidence>
<dbReference type="PROSITE" id="PS51257">
    <property type="entry name" value="PROKAR_LIPOPROTEIN"/>
    <property type="match status" value="1"/>
</dbReference>